<feature type="compositionally biased region" description="Basic and acidic residues" evidence="5">
    <location>
        <begin position="147"/>
        <end position="161"/>
    </location>
</feature>
<sequence>MSRTEHGVPAARQTALTARFEAQAAATPTAVAVETDGATVTYAELNARANRIAHRLIARGTGPEDIVAVAVDASPDLVSSLLGIWKAGALYLPLDPGYPAERLAYMAADAAPRCLLTTRAVDTALGALAPHTERLYVDEAPTGTPRESGDTDRVGTPREADDTNPVGRHTGHDQGVYVIYTSGSTGRPKGVVVTHGALSNFLDCMSDRYPLGPGDTVVSTTPVSFDIAGLELYLPLLNGARLHLVPRHVTVDGNRLRRRLAEVRPTLMQGTPALWQLLREAGWRPDELPRGAHLLTGGEALPQDLAGFLADSGHADVWNLYGPTETTIWSTLAPVRPHEPVTIGGPLWHTGAHVLDERLREVPDGTAGELHLSGAGLARGYLGRAALTAERFVACPYGPPGSRMYRTGDVVRRGADGTLEFLGRTDEQVKVRGHRIELGEIEEALRARAEVAQARVVVREDTPGAPHLAGYVVPAPGASPQPAALRAALARWLPDHMVPAGVAVLDRFPLTPAGKVDRKALPPLAATRSPARRAAATPEEHTLVGLFRDILRIEDIGADDGFFELGGNSLLATRLIARVRDELGRELTVRTVFDEPSPAALARVLASGATAPARRAPGPMERTGPVPLSYAQQRLWFLDRLEGPSTTYNLPIAVRLTGGLDLDALRSAVESLVHRHESLRTRFREGPGGAVQDIVPADRAEVPLVVRDVPADALDTAIDRAARHVFDLADDIPFRAELLRTGATEGVLLLCIHHIASDGWSLAPLVRDLCTAYAAAHDGTADGAAPLPMNYADYTLWQRELLGAPDDPGSELSRQLTYWRETLAGAPERLDLPTDRPRPARASYRGDVIRFDVDAALTDRLLDLAGQRQVSLFMVVQAAVATLLTRLGCGSDIPLGSPIAGRADRALDDLVGFFVNTLVLRTDTSGNPAFTDLLERVKETNLAAYGHQDLPFEYLVEQLNPARSTSHHPLFQVMLVLQNNTEPHWELPGVRAVHETVPTQTAKFDLTIELTERFDAHGRPDGLRGEIEYATDLFDRDTAERIARYLRRVLDTVAADPRLPLAEIDVLDPAERYEALHHWNDTDRDLPDTAYPALFEEQAARTPDATALVCGDVSLTYAQLERRANQVAHWLIARGVGSEDIVAMALHRSPEMLPSLLGILKAGAGYLPLDPTYPPDRLAFMVADTTPKTLLTTGDVAAALPEEARALPRLEWDDPHAVRELDTAPTHPPTDADRLRPLRLDDLAYVIYTSGSTGRPKGVAVTHRGIPNLARSYIERFGLDADARFLQFSSINFDPTFCEMCCTLLSGATVMLTSPEELLSVDRQRALLARHRPTHMTFSPTILGSMDRAALADCRNLMVAGEACPPGLAATWSQGHRFINAYGPTEATVDALYWEYGSGGPGVETDSVPVGRPLHNTRVYLLDERLRPVPPGVTGELYLAGHGLARGYLGRPALTAERFVACPFGPPGGRMYRTGDLARRRPHSGVIDFVGRTDEQVKIRGMRIEPGEIEAVLDSHPDVVQSAVVVREDTPDHKQLVGYVVARAADPATRDPHDEADHVDRWQLIHEQGYSEQEGLATQEDFTGWNSSYDNRPIPLDQMREWRAATVERIRALRPQHVLEVGVGSGLILWEVAPHCSSYTGLDFSPSVIQALGARVAESPELRDRVRLRALPAHELGLVDRRRYDTVVINSVAQYFPSGHYLVDVLRQALDLLVPGGRVYLGDIRDLRLLRTFATAIVLGNDAHAQEPAAALRERITQAVDLESELLVDPAFFTLLAEQTDTVAGVDIQLKRAAHRNELTDFRYEVVLHKHGGSAPVSAREGTELTWSDGLSGLDEIREHLDRKRPATLRVRALPNWRVSAEARAERHLWNAPAAAAPPAPDGQHPETGPAERTATGRADRPATGHDERPGIDPEALHALAADLGYTVKPTVCDGAPDRFDAVFFDATHTEVTAFTDLFDPAPDGRPLHERTNTPHADDHTRKLGQALRRHAGKELPDHMVPAAIVVLDQLPLTPNGKLDTRQLPPPDFSARTVRPPRTPDERLLARLFAEVLGLDEAGADDRFFDLGGDSIRSIQLVSRARAEGLTLTARDVFQHQTVEALAALDHTGTGPGDPAADEAAELAHWHKTLQTPDPPFTPAGPAPGRAALTRALPPELAEAVREVLPRLFHAGPEHIALAALAPALGEWRRHREPRTPAALRLDLTTGGYDEAFPVRLSHGLTGPLDQHLGEPRTLARTVKRIKEQLRAVPAHGANYPQLRASRDGEDFTAAQICFRHTATAATDATAATAATAAPAPPAGTSPYALSVDMRPDAVETTWQWDTALFTEDEIAALAERFVTVVGALATLAGHPGLGGLTPSDIALVPLKQSTISELERSQPGLLDIWPLAPLQQGLLLHARATQGQGDPYQGQSLFTLDGPLDAERLRSAAQALLDRHGNLRAGFLSEGLETPVQAVRQHVEVPWRLHDLSGLPAAEQERRRDRIIADDAALPFDLAEPPMLRFILLRFADDHHELLVADHHILLDGWSMPTVWEELFALYDGARLPVATAFRDYLGWLGAQDREAAADVWRRYLAGVTEPTRLAPGELVHALPRTTGLVLSASLTRALTEVCGRVGVTLNTALQTAWGIQLSRLTGRRDVVFGVTVSERPAEIPGIENAVGLLINTVPLRVRVDPAEPPAAALTRVQTSQLDTFGHRHLGLTDIQRLLGLGELFDTYYVFQNMPDEPDGGLRTATGLRMTEQTQSAKGVSHYPLGITVIPGERLEILFGHHPDLFDTARIEELKQSLTDIIEALVGGPSS</sequence>
<dbReference type="Pfam" id="PF00668">
    <property type="entry name" value="Condensation"/>
    <property type="match status" value="2"/>
</dbReference>
<dbReference type="InterPro" id="IPR009081">
    <property type="entry name" value="PP-bd_ACP"/>
</dbReference>
<dbReference type="InterPro" id="IPR029063">
    <property type="entry name" value="SAM-dependent_MTases_sf"/>
</dbReference>
<dbReference type="InterPro" id="IPR036736">
    <property type="entry name" value="ACP-like_sf"/>
</dbReference>
<evidence type="ECO:0000256" key="1">
    <source>
        <dbReference type="ARBA" id="ARBA00001957"/>
    </source>
</evidence>
<dbReference type="RefSeq" id="WP_381841671.1">
    <property type="nucleotide sequence ID" value="NZ_JBHTCF010000040.1"/>
</dbReference>
<keyword evidence="8" id="KW-1185">Reference proteome</keyword>
<evidence type="ECO:0000313" key="7">
    <source>
        <dbReference type="EMBL" id="MFC7310684.1"/>
    </source>
</evidence>
<reference evidence="8" key="1">
    <citation type="journal article" date="2019" name="Int. J. Syst. Evol. Microbiol.">
        <title>The Global Catalogue of Microorganisms (GCM) 10K type strain sequencing project: providing services to taxonomists for standard genome sequencing and annotation.</title>
        <authorList>
            <consortium name="The Broad Institute Genomics Platform"/>
            <consortium name="The Broad Institute Genome Sequencing Center for Infectious Disease"/>
            <person name="Wu L."/>
            <person name="Ma J."/>
        </authorList>
    </citation>
    <scope>NUCLEOTIDE SEQUENCE [LARGE SCALE GENOMIC DNA]</scope>
    <source>
        <strain evidence="8">SYNS20</strain>
    </source>
</reference>
<dbReference type="Gene3D" id="3.40.50.980">
    <property type="match status" value="4"/>
</dbReference>
<dbReference type="InterPro" id="IPR006162">
    <property type="entry name" value="Ppantetheine_attach_site"/>
</dbReference>
<dbReference type="CDD" id="cd19543">
    <property type="entry name" value="DCL_NRPS"/>
    <property type="match status" value="1"/>
</dbReference>
<feature type="region of interest" description="Disordered" evidence="5">
    <location>
        <begin position="1874"/>
        <end position="1912"/>
    </location>
</feature>
<dbReference type="CDD" id="cd05930">
    <property type="entry name" value="A_NRPS"/>
    <property type="match status" value="1"/>
</dbReference>
<dbReference type="PANTHER" id="PTHR45527:SF1">
    <property type="entry name" value="FATTY ACID SYNTHASE"/>
    <property type="match status" value="1"/>
</dbReference>
<dbReference type="InterPro" id="IPR010071">
    <property type="entry name" value="AA_adenyl_dom"/>
</dbReference>
<feature type="region of interest" description="Disordered" evidence="5">
    <location>
        <begin position="138"/>
        <end position="172"/>
    </location>
</feature>
<keyword evidence="3" id="KW-0597">Phosphoprotein</keyword>
<dbReference type="NCBIfam" id="TIGR01733">
    <property type="entry name" value="AA-adenyl-dom"/>
    <property type="match status" value="2"/>
</dbReference>
<dbReference type="CDD" id="cd19540">
    <property type="entry name" value="LCL_NRPS-like"/>
    <property type="match status" value="1"/>
</dbReference>
<dbReference type="Pfam" id="PF00501">
    <property type="entry name" value="AMP-binding"/>
    <property type="match status" value="2"/>
</dbReference>
<gene>
    <name evidence="7" type="ORF">ACFQVC_41540</name>
</gene>
<feature type="compositionally biased region" description="Basic and acidic residues" evidence="5">
    <location>
        <begin position="1898"/>
        <end position="1912"/>
    </location>
</feature>
<protein>
    <submittedName>
        <fullName evidence="7">Amino acid adenylation domain-containing protein</fullName>
    </submittedName>
</protein>
<dbReference type="InterPro" id="IPR013217">
    <property type="entry name" value="Methyltransf_12"/>
</dbReference>
<evidence type="ECO:0000259" key="6">
    <source>
        <dbReference type="PROSITE" id="PS50075"/>
    </source>
</evidence>
<dbReference type="SUPFAM" id="SSF52777">
    <property type="entry name" value="CoA-dependent acyltransferases"/>
    <property type="match status" value="5"/>
</dbReference>
<evidence type="ECO:0000256" key="3">
    <source>
        <dbReference type="ARBA" id="ARBA00022553"/>
    </source>
</evidence>
<accession>A0ABW2JXP4</accession>
<name>A0ABW2JXP4_9ACTN</name>
<dbReference type="InterPro" id="IPR020845">
    <property type="entry name" value="AMP-binding_CS"/>
</dbReference>
<dbReference type="Gene3D" id="1.10.1200.10">
    <property type="entry name" value="ACP-like"/>
    <property type="match status" value="2"/>
</dbReference>
<dbReference type="CDD" id="cd02440">
    <property type="entry name" value="AdoMet_MTases"/>
    <property type="match status" value="1"/>
</dbReference>
<comment type="caution">
    <text evidence="7">The sequence shown here is derived from an EMBL/GenBank/DDBJ whole genome shotgun (WGS) entry which is preliminary data.</text>
</comment>
<dbReference type="Gene3D" id="3.30.559.30">
    <property type="entry name" value="Nonribosomal peptide synthetase, condensation domain"/>
    <property type="match status" value="3"/>
</dbReference>
<keyword evidence="2" id="KW-0596">Phosphopantetheine</keyword>
<dbReference type="Gene3D" id="2.30.38.10">
    <property type="entry name" value="Luciferase, Domain 3"/>
    <property type="match status" value="2"/>
</dbReference>
<evidence type="ECO:0000256" key="5">
    <source>
        <dbReference type="SAM" id="MobiDB-lite"/>
    </source>
</evidence>
<feature type="domain" description="Carrier" evidence="6">
    <location>
        <begin position="534"/>
        <end position="609"/>
    </location>
</feature>
<dbReference type="Pfam" id="PF00550">
    <property type="entry name" value="PP-binding"/>
    <property type="match status" value="2"/>
</dbReference>
<dbReference type="SUPFAM" id="SSF53335">
    <property type="entry name" value="S-adenosyl-L-methionine-dependent methyltransferases"/>
    <property type="match status" value="1"/>
</dbReference>
<dbReference type="Proteomes" id="UP001596523">
    <property type="component" value="Unassembled WGS sequence"/>
</dbReference>
<evidence type="ECO:0000256" key="4">
    <source>
        <dbReference type="ARBA" id="ARBA00022737"/>
    </source>
</evidence>
<dbReference type="Gene3D" id="3.40.50.150">
    <property type="entry name" value="Vaccinia Virus protein VP39"/>
    <property type="match status" value="1"/>
</dbReference>
<dbReference type="SUPFAM" id="SSF47336">
    <property type="entry name" value="ACP-like"/>
    <property type="match status" value="2"/>
</dbReference>
<feature type="region of interest" description="Disordered" evidence="5">
    <location>
        <begin position="2017"/>
        <end position="2037"/>
    </location>
</feature>
<evidence type="ECO:0000256" key="2">
    <source>
        <dbReference type="ARBA" id="ARBA00022450"/>
    </source>
</evidence>
<dbReference type="PROSITE" id="PS50075">
    <property type="entry name" value="CARRIER"/>
    <property type="match status" value="2"/>
</dbReference>
<dbReference type="Pfam" id="PF08242">
    <property type="entry name" value="Methyltransf_12"/>
    <property type="match status" value="1"/>
</dbReference>
<evidence type="ECO:0000313" key="8">
    <source>
        <dbReference type="Proteomes" id="UP001596523"/>
    </source>
</evidence>
<dbReference type="InterPro" id="IPR020806">
    <property type="entry name" value="PKS_PP-bd"/>
</dbReference>
<dbReference type="InterPro" id="IPR045851">
    <property type="entry name" value="AMP-bd_C_sf"/>
</dbReference>
<dbReference type="SUPFAM" id="SSF56801">
    <property type="entry name" value="Acetyl-CoA synthetase-like"/>
    <property type="match status" value="2"/>
</dbReference>
<dbReference type="InterPro" id="IPR023213">
    <property type="entry name" value="CAT-like_dom_sf"/>
</dbReference>
<dbReference type="InterPro" id="IPR001242">
    <property type="entry name" value="Condensation_dom"/>
</dbReference>
<dbReference type="Gene3D" id="3.30.300.30">
    <property type="match status" value="3"/>
</dbReference>
<dbReference type="PROSITE" id="PS00012">
    <property type="entry name" value="PHOSPHOPANTETHEINE"/>
    <property type="match status" value="2"/>
</dbReference>
<comment type="cofactor">
    <cofactor evidence="1">
        <name>pantetheine 4'-phosphate</name>
        <dbReference type="ChEBI" id="CHEBI:47942"/>
    </cofactor>
</comment>
<dbReference type="PROSITE" id="PS00455">
    <property type="entry name" value="AMP_BINDING"/>
    <property type="match status" value="2"/>
</dbReference>
<dbReference type="EMBL" id="JBHTCF010000040">
    <property type="protein sequence ID" value="MFC7310684.1"/>
    <property type="molecule type" value="Genomic_DNA"/>
</dbReference>
<dbReference type="PANTHER" id="PTHR45527">
    <property type="entry name" value="NONRIBOSOMAL PEPTIDE SYNTHETASE"/>
    <property type="match status" value="1"/>
</dbReference>
<dbReference type="InterPro" id="IPR000873">
    <property type="entry name" value="AMP-dep_synth/lig_dom"/>
</dbReference>
<dbReference type="Pfam" id="PF13193">
    <property type="entry name" value="AMP-binding_C"/>
    <property type="match status" value="1"/>
</dbReference>
<keyword evidence="4" id="KW-0677">Repeat</keyword>
<dbReference type="Gene3D" id="3.30.559.10">
    <property type="entry name" value="Chloramphenicol acetyltransferase-like domain"/>
    <property type="match status" value="2"/>
</dbReference>
<feature type="domain" description="Carrier" evidence="6">
    <location>
        <begin position="2036"/>
        <end position="2110"/>
    </location>
</feature>
<dbReference type="InterPro" id="IPR025110">
    <property type="entry name" value="AMP-bd_C"/>
</dbReference>
<organism evidence="7 8">
    <name type="scientific">Streptomyces monticola</name>
    <dbReference type="NCBI Taxonomy" id="2666263"/>
    <lineage>
        <taxon>Bacteria</taxon>
        <taxon>Bacillati</taxon>
        <taxon>Actinomycetota</taxon>
        <taxon>Actinomycetes</taxon>
        <taxon>Kitasatosporales</taxon>
        <taxon>Streptomycetaceae</taxon>
        <taxon>Streptomyces</taxon>
    </lineage>
</organism>
<proteinExistence type="predicted"/>
<dbReference type="SMART" id="SM00823">
    <property type="entry name" value="PKS_PP"/>
    <property type="match status" value="2"/>
</dbReference>